<evidence type="ECO:0008006" key="3">
    <source>
        <dbReference type="Google" id="ProtNLM"/>
    </source>
</evidence>
<dbReference type="EMBL" id="CP003389">
    <property type="protein sequence ID" value="AFE05529.1"/>
    <property type="molecule type" value="Genomic_DNA"/>
</dbReference>
<evidence type="ECO:0000313" key="1">
    <source>
        <dbReference type="EMBL" id="AFE05529.1"/>
    </source>
</evidence>
<name>H8MU41_CORCM</name>
<accession>H8MU41</accession>
<organism evidence="1 2">
    <name type="scientific">Corallococcus coralloides (strain ATCC 25202 / DSM 2259 / NBRC 100086 / M2)</name>
    <name type="common">Myxococcus coralloides</name>
    <dbReference type="NCBI Taxonomy" id="1144275"/>
    <lineage>
        <taxon>Bacteria</taxon>
        <taxon>Pseudomonadati</taxon>
        <taxon>Myxococcota</taxon>
        <taxon>Myxococcia</taxon>
        <taxon>Myxococcales</taxon>
        <taxon>Cystobacterineae</taxon>
        <taxon>Myxococcaceae</taxon>
        <taxon>Corallococcus</taxon>
    </lineage>
</organism>
<gene>
    <name evidence="1" type="ordered locus">COCOR_03952</name>
</gene>
<dbReference type="AlphaFoldDB" id="H8MU41"/>
<dbReference type="InParanoid" id="H8MU41"/>
<sequence length="265" mass="29079">MPRLPSSRRGTTQIALGVFVWTLFSCSGTKRYYLSEELRRREDNSFLSIAPGPWPDVPSVIEDVAHVPDDLVLSTLSSLMGLPGAADACDASTGRPRADATEYCVALYRTPRDWRVSWPVRSASGASKTCWPPFGGVDDADFGDDLPVFGYAHNHPCGTGASSQDLESWPRLKAGEEGWVLVAYAATPSGRLARDSRGEPIPAWGWLATGPRSAPRFYKWNQSGAVFRWTGRETGWTFQATCHPASSNILRRSGVMPKCTPDLIW</sequence>
<evidence type="ECO:0000313" key="2">
    <source>
        <dbReference type="Proteomes" id="UP000007587"/>
    </source>
</evidence>
<keyword evidence="2" id="KW-1185">Reference proteome</keyword>
<proteinExistence type="predicted"/>
<reference evidence="1 2" key="1">
    <citation type="journal article" date="2012" name="J. Bacteriol.">
        <title>Complete Genome Sequence of the Fruiting Myxobacterium Corallococcus coralloides DSM 2259.</title>
        <authorList>
            <person name="Huntley S."/>
            <person name="Zhang Y."/>
            <person name="Treuner-Lange A."/>
            <person name="Kneip S."/>
            <person name="Sensen C.W."/>
            <person name="Sogaard-Andersen L."/>
        </authorList>
    </citation>
    <scope>NUCLEOTIDE SEQUENCE [LARGE SCALE GENOMIC DNA]</scope>
    <source>
        <strain evidence="2">ATCC 25202 / DSM 2259 / NBRC 100086 / M2</strain>
    </source>
</reference>
<dbReference type="Proteomes" id="UP000007587">
    <property type="component" value="Chromosome"/>
</dbReference>
<dbReference type="KEGG" id="ccx:COCOR_03952"/>
<reference evidence="2" key="2">
    <citation type="submission" date="2012-03" db="EMBL/GenBank/DDBJ databases">
        <title>Genome sequence of the fruiting myxobacterium Corallococcus coralloides DSM 2259.</title>
        <authorList>
            <person name="Huntley S."/>
            <person name="Zhang Y."/>
            <person name="Treuner-Lange A."/>
            <person name="Sensen C.W."/>
            <person name="Sogaard-Andersen L."/>
        </authorList>
    </citation>
    <scope>NUCLEOTIDE SEQUENCE [LARGE SCALE GENOMIC DNA]</scope>
    <source>
        <strain evidence="2">ATCC 25202 / DSM 2259 / NBRC 100086 / M2</strain>
    </source>
</reference>
<protein>
    <recommendedName>
        <fullName evidence="3">JAB domain-containing protein</fullName>
    </recommendedName>
</protein>
<dbReference type="PROSITE" id="PS51257">
    <property type="entry name" value="PROKAR_LIPOPROTEIN"/>
    <property type="match status" value="1"/>
</dbReference>
<dbReference type="STRING" id="1144275.COCOR_03952"/>
<dbReference type="HOGENOM" id="CLU_1048523_0_0_7"/>